<organism evidence="1 2">
    <name type="scientific">Peteryoungia ipomoeae</name>
    <dbReference type="NCBI Taxonomy" id="1210932"/>
    <lineage>
        <taxon>Bacteria</taxon>
        <taxon>Pseudomonadati</taxon>
        <taxon>Pseudomonadota</taxon>
        <taxon>Alphaproteobacteria</taxon>
        <taxon>Hyphomicrobiales</taxon>
        <taxon>Rhizobiaceae</taxon>
        <taxon>Peteryoungia</taxon>
    </lineage>
</organism>
<dbReference type="Pfam" id="PF13242">
    <property type="entry name" value="Hydrolase_like"/>
    <property type="match status" value="1"/>
</dbReference>
<evidence type="ECO:0000313" key="2">
    <source>
        <dbReference type="Proteomes" id="UP000308828"/>
    </source>
</evidence>
<dbReference type="InterPro" id="IPR006357">
    <property type="entry name" value="HAD-SF_hydro_IIA"/>
</dbReference>
<dbReference type="Proteomes" id="UP000308828">
    <property type="component" value="Unassembled WGS sequence"/>
</dbReference>
<dbReference type="EMBL" id="STGV01000009">
    <property type="protein sequence ID" value="THV19860.1"/>
    <property type="molecule type" value="Genomic_DNA"/>
</dbReference>
<dbReference type="AlphaFoldDB" id="A0A4S8NRH2"/>
<proteinExistence type="predicted"/>
<keyword evidence="2" id="KW-1185">Reference proteome</keyword>
<sequence length="249" mass="26005">MTIRLSSYKAILCDLDGCLIAGEVVLPGARELLAGYGDRLIAVSNNSTDTPTTLALRLANLGLTIPADRMVLAGATAMDILAKDFPGARVAAFASPALRAHAEASGLVLADEDVDFVFLARDICFSYERLTRIVNLVRTGAALLVANVDATHPGAHGGIVPETGALLAAVATCLPKLEYRSIGKPDEALFQIALKIAGAKAGEAIFIGDNLDTDGKGARRMNIPFAHIGGTAFATVRELVITRPLEGAQ</sequence>
<dbReference type="GO" id="GO:0005737">
    <property type="term" value="C:cytoplasm"/>
    <property type="evidence" value="ECO:0007669"/>
    <property type="project" value="TreeGrafter"/>
</dbReference>
<accession>A0A4S8NRH2</accession>
<dbReference type="Pfam" id="PF13344">
    <property type="entry name" value="Hydrolase_6"/>
    <property type="match status" value="1"/>
</dbReference>
<dbReference type="Gene3D" id="3.40.50.1000">
    <property type="entry name" value="HAD superfamily/HAD-like"/>
    <property type="match status" value="2"/>
</dbReference>
<reference evidence="1 2" key="1">
    <citation type="submission" date="2019-04" db="EMBL/GenBank/DDBJ databases">
        <title>Genome sequence of strain shin9-1.</title>
        <authorList>
            <person name="Gao J."/>
            <person name="Sun J."/>
        </authorList>
    </citation>
    <scope>NUCLEOTIDE SEQUENCE [LARGE SCALE GENOMIC DNA]</scope>
    <source>
        <strain evidence="2">shin9-1</strain>
    </source>
</reference>
<comment type="caution">
    <text evidence="1">The sequence shown here is derived from an EMBL/GenBank/DDBJ whole genome shotgun (WGS) entry which is preliminary data.</text>
</comment>
<gene>
    <name evidence="1" type="ORF">FAA97_19985</name>
</gene>
<dbReference type="GO" id="GO:0016791">
    <property type="term" value="F:phosphatase activity"/>
    <property type="evidence" value="ECO:0007669"/>
    <property type="project" value="TreeGrafter"/>
</dbReference>
<dbReference type="PANTHER" id="PTHR19288">
    <property type="entry name" value="4-NITROPHENYLPHOSPHATASE-RELATED"/>
    <property type="match status" value="1"/>
</dbReference>
<dbReference type="OrthoDB" id="148966at2"/>
<dbReference type="SUPFAM" id="SSF56784">
    <property type="entry name" value="HAD-like"/>
    <property type="match status" value="1"/>
</dbReference>
<dbReference type="InterPro" id="IPR036412">
    <property type="entry name" value="HAD-like_sf"/>
</dbReference>
<dbReference type="InterPro" id="IPR023214">
    <property type="entry name" value="HAD_sf"/>
</dbReference>
<name>A0A4S8NRH2_9HYPH</name>
<dbReference type="PANTHER" id="PTHR19288:SF46">
    <property type="entry name" value="HALOACID DEHALOGENASE-LIKE HYDROLASE DOMAIN-CONTAINING PROTEIN 2"/>
    <property type="match status" value="1"/>
</dbReference>
<protein>
    <submittedName>
        <fullName evidence="1">Haloacid dehalogenase</fullName>
    </submittedName>
</protein>
<evidence type="ECO:0000313" key="1">
    <source>
        <dbReference type="EMBL" id="THV19860.1"/>
    </source>
</evidence>
<dbReference type="RefSeq" id="WP_136600344.1">
    <property type="nucleotide sequence ID" value="NZ_STGV01000009.1"/>
</dbReference>